<organism evidence="3 4">
    <name type="scientific">Pelobates cultripes</name>
    <name type="common">Western spadefoot toad</name>
    <dbReference type="NCBI Taxonomy" id="61616"/>
    <lineage>
        <taxon>Eukaryota</taxon>
        <taxon>Metazoa</taxon>
        <taxon>Chordata</taxon>
        <taxon>Craniata</taxon>
        <taxon>Vertebrata</taxon>
        <taxon>Euteleostomi</taxon>
        <taxon>Amphibia</taxon>
        <taxon>Batrachia</taxon>
        <taxon>Anura</taxon>
        <taxon>Pelobatoidea</taxon>
        <taxon>Pelobatidae</taxon>
        <taxon>Pelobates</taxon>
    </lineage>
</organism>
<feature type="compositionally biased region" description="Polar residues" evidence="2">
    <location>
        <begin position="410"/>
        <end position="420"/>
    </location>
</feature>
<reference evidence="3" key="1">
    <citation type="submission" date="2022-03" db="EMBL/GenBank/DDBJ databases">
        <authorList>
            <person name="Alioto T."/>
            <person name="Alioto T."/>
            <person name="Gomez Garrido J."/>
        </authorList>
    </citation>
    <scope>NUCLEOTIDE SEQUENCE</scope>
</reference>
<keyword evidence="1" id="KW-0175">Coiled coil</keyword>
<dbReference type="AlphaFoldDB" id="A0AAD1TBU4"/>
<evidence type="ECO:0000256" key="2">
    <source>
        <dbReference type="SAM" id="MobiDB-lite"/>
    </source>
</evidence>
<gene>
    <name evidence="3" type="ORF">PECUL_23A000296</name>
</gene>
<evidence type="ECO:0000313" key="3">
    <source>
        <dbReference type="EMBL" id="CAH2323242.1"/>
    </source>
</evidence>
<evidence type="ECO:0000256" key="1">
    <source>
        <dbReference type="SAM" id="Coils"/>
    </source>
</evidence>
<name>A0AAD1TBU4_PELCU</name>
<sequence>MRPSSLQAVTVITGALRYRDTCIESIPGRRQTRQYTHSKVTSVAVTQITTRSSTATARPSQRHPKILCRCTMTSEEKSATPLAVVDAKSPANQYLIHLLENKGTVSFQNPTEERIRLVFEILDKVTPQLGIFSSVLSLIRGEIHDAVYSPPFIQGQAWTCCEALTQVPYFTLQRRMQTERNEEVDKVMSELLEVKATLLQKEEEVHTLRVAFDDLWEQKRKLEATVSTLQKVLMAKTSEICRLEEKVKFQAQLLETEKWETLQSVSSLKGQLDAVQEHVQRLQERNAAFDALQKAFQSPLARNKMNTLLPAGRFPAEWTPYSLLYKAHVKSYLQTTRHVYQQLLAVRNRVMDDFDAMLENPFQTKDDNQEFNTKKDFVDRMAEISAELALLRQQMESLEQHDLGAELPSKQVSPASQNLPQRAREPQEMTENGDIKGLFTQALHPDEMLLSRYAAMIYTTTDNGKVYEELAGASMCFSCGERTLLCPHKISGTRVVSVPKHCTHIKICRPHLHRIAMVAKLAANTTSNNAETICERSTSSCAISPVTVIPKRRQAELTQKALGEQPNQSGSSSRWQRSWVTEVDFSKLEKHFGNRLKLTREATPRTISLVHCLTIAEQLMVTVFHQQDGRLDHVLSVQELLWDLHIKRYVEEEISTLGLQDFLEALRKFSADSKVLCVLGQVLLRELDTATLLYILLQAEILNVFPVTEMAQFYCFMEQTYPFLQEAEQDSLVLEFTAYSERVVSPDRVLGFILQLILQRREPFIVECEDMLSFYMKTWPGILTNDELSEALDELAPLTSKTQKHSLIQQSLLSLCSKVIPIHSAAQIAAYVMGRENVQKKKEKFLSEKNKEHTGSYMGIQIRNRGCHEISDS</sequence>
<accession>A0AAD1TBU4</accession>
<feature type="region of interest" description="Disordered" evidence="2">
    <location>
        <begin position="407"/>
        <end position="429"/>
    </location>
</feature>
<evidence type="ECO:0000313" key="4">
    <source>
        <dbReference type="Proteomes" id="UP001295444"/>
    </source>
</evidence>
<protein>
    <submittedName>
        <fullName evidence="3">Uncharacterized protein</fullName>
    </submittedName>
</protein>
<proteinExistence type="predicted"/>
<dbReference type="EMBL" id="OW240922">
    <property type="protein sequence ID" value="CAH2323242.1"/>
    <property type="molecule type" value="Genomic_DNA"/>
</dbReference>
<feature type="coiled-coil region" evidence="1">
    <location>
        <begin position="374"/>
        <end position="401"/>
    </location>
</feature>
<feature type="coiled-coil region" evidence="1">
    <location>
        <begin position="265"/>
        <end position="292"/>
    </location>
</feature>
<dbReference type="Proteomes" id="UP001295444">
    <property type="component" value="Chromosome 11"/>
</dbReference>
<keyword evidence="4" id="KW-1185">Reference proteome</keyword>